<dbReference type="Gene3D" id="3.40.50.300">
    <property type="entry name" value="P-loop containing nucleotide triphosphate hydrolases"/>
    <property type="match status" value="2"/>
</dbReference>
<keyword evidence="2 5" id="KW-0067">ATP-binding</keyword>
<evidence type="ECO:0000313" key="5">
    <source>
        <dbReference type="EMBL" id="MFC5862561.1"/>
    </source>
</evidence>
<keyword evidence="3" id="KW-0175">Coiled coil</keyword>
<dbReference type="EMBL" id="JBHSPH010000002">
    <property type="protein sequence ID" value="MFC5862561.1"/>
    <property type="molecule type" value="Genomic_DNA"/>
</dbReference>
<dbReference type="InterPro" id="IPR003439">
    <property type="entry name" value="ABC_transporter-like_ATP-bd"/>
</dbReference>
<evidence type="ECO:0000256" key="1">
    <source>
        <dbReference type="ARBA" id="ARBA00022741"/>
    </source>
</evidence>
<dbReference type="RefSeq" id="WP_263336043.1">
    <property type="nucleotide sequence ID" value="NZ_JAGSYH010000003.1"/>
</dbReference>
<evidence type="ECO:0000259" key="4">
    <source>
        <dbReference type="PROSITE" id="PS50893"/>
    </source>
</evidence>
<dbReference type="GO" id="GO:0005524">
    <property type="term" value="F:ATP binding"/>
    <property type="evidence" value="ECO:0007669"/>
    <property type="project" value="UniProtKB-KW"/>
</dbReference>
<evidence type="ECO:0000313" key="6">
    <source>
        <dbReference type="Proteomes" id="UP001596091"/>
    </source>
</evidence>
<dbReference type="PROSITE" id="PS00211">
    <property type="entry name" value="ABC_TRANSPORTER_1"/>
    <property type="match status" value="2"/>
</dbReference>
<organism evidence="5 6">
    <name type="scientific">Acidicapsa dinghuensis</name>
    <dbReference type="NCBI Taxonomy" id="2218256"/>
    <lineage>
        <taxon>Bacteria</taxon>
        <taxon>Pseudomonadati</taxon>
        <taxon>Acidobacteriota</taxon>
        <taxon>Terriglobia</taxon>
        <taxon>Terriglobales</taxon>
        <taxon>Acidobacteriaceae</taxon>
        <taxon>Acidicapsa</taxon>
    </lineage>
</organism>
<dbReference type="SMART" id="SM00382">
    <property type="entry name" value="AAA"/>
    <property type="match status" value="2"/>
</dbReference>
<evidence type="ECO:0000256" key="2">
    <source>
        <dbReference type="ARBA" id="ARBA00022840"/>
    </source>
</evidence>
<dbReference type="Pfam" id="PF12848">
    <property type="entry name" value="ABC_tran_Xtn"/>
    <property type="match status" value="1"/>
</dbReference>
<dbReference type="Pfam" id="PF16326">
    <property type="entry name" value="ABC_tran_CTD"/>
    <property type="match status" value="1"/>
</dbReference>
<dbReference type="InterPro" id="IPR032524">
    <property type="entry name" value="ABC_tran_C"/>
</dbReference>
<dbReference type="SUPFAM" id="SSF52540">
    <property type="entry name" value="P-loop containing nucleoside triphosphate hydrolases"/>
    <property type="match status" value="2"/>
</dbReference>
<evidence type="ECO:0000256" key="3">
    <source>
        <dbReference type="SAM" id="Coils"/>
    </source>
</evidence>
<dbReference type="CDD" id="cd03221">
    <property type="entry name" value="ABCF_EF-3"/>
    <property type="match status" value="2"/>
</dbReference>
<feature type="coiled-coil region" evidence="3">
    <location>
        <begin position="574"/>
        <end position="601"/>
    </location>
</feature>
<dbReference type="InterPro" id="IPR017871">
    <property type="entry name" value="ABC_transporter-like_CS"/>
</dbReference>
<gene>
    <name evidence="5" type="ORF">ACFPT7_09690</name>
</gene>
<name>A0ABW1EFC0_9BACT</name>
<accession>A0ABW1EFC0</accession>
<dbReference type="Pfam" id="PF00005">
    <property type="entry name" value="ABC_tran"/>
    <property type="match status" value="2"/>
</dbReference>
<keyword evidence="1" id="KW-0547">Nucleotide-binding</keyword>
<feature type="domain" description="ABC transporter" evidence="4">
    <location>
        <begin position="5"/>
        <end position="225"/>
    </location>
</feature>
<dbReference type="PANTHER" id="PTHR42855">
    <property type="entry name" value="ABC TRANSPORTER ATP-BINDING SUBUNIT"/>
    <property type="match status" value="1"/>
</dbReference>
<dbReference type="InterPro" id="IPR032781">
    <property type="entry name" value="ABC_tran_Xtn"/>
</dbReference>
<dbReference type="InterPro" id="IPR003593">
    <property type="entry name" value="AAA+_ATPase"/>
</dbReference>
<protein>
    <submittedName>
        <fullName evidence="5">ABC-F family ATP-binding cassette domain-containing protein</fullName>
    </submittedName>
</protein>
<feature type="domain" description="ABC transporter" evidence="4">
    <location>
        <begin position="293"/>
        <end position="509"/>
    </location>
</feature>
<keyword evidence="6" id="KW-1185">Reference proteome</keyword>
<dbReference type="Gene3D" id="1.10.287.380">
    <property type="entry name" value="Valyl-tRNA synthetase, C-terminal domain"/>
    <property type="match status" value="1"/>
</dbReference>
<sequence length="603" mass="66836">MAALVNGNGLTKSFGAVALFRGIAFPIDEGDRVGLIGPNGSGKSTLLGILGGEIEPDEGEVVRRKLTRLSYVPQVSEFSAGFSVREIVTAALRDAAVPESEWEARLADTMGRAGFEDFETEAASLSGGWKKRLSIARALATHPDVLLLDEPTNHLDLAGIEWLEELLESASFACVVISHDRYFLENVATEIVELNRQYPQGLLRVHGKYSEFLIKKEEFLEAQSRRQEALENRVKQEIEWLRRGPKARTTKSKARIGTANEMIGELREMKGRAQVSTAAIDFSASDRQTKRLVEISGLRYSIGERQLFSGMDFNINAGMRIGLVGANGSGKSTLLRLLMGQIDPEAGEIKRAPMLRLVHFDQTRVLDETLTLRRALAPESDSVVYQDRVIHVASWASRFLFTGEQLNQPVERLSGGERARVLIAKLMLQPADLLLLDEPTNDLDIPTLEILEESLLEYSGALVLVTHDRYMLDRVSNVVLGLDGLGNAARFADYGQWEEWLAAQKREKLKPTQSTSISESTSHKPSVESKKKLSYIDARDYATIEQRIASAEADLTAKKSVMEQPDVVINAARLQTALTELESAQQAVDALYARWAELEEKLS</sequence>
<dbReference type="PROSITE" id="PS50893">
    <property type="entry name" value="ABC_TRANSPORTER_2"/>
    <property type="match status" value="2"/>
</dbReference>
<reference evidence="6" key="1">
    <citation type="journal article" date="2019" name="Int. J. Syst. Evol. Microbiol.">
        <title>The Global Catalogue of Microorganisms (GCM) 10K type strain sequencing project: providing services to taxonomists for standard genome sequencing and annotation.</title>
        <authorList>
            <consortium name="The Broad Institute Genomics Platform"/>
            <consortium name="The Broad Institute Genome Sequencing Center for Infectious Disease"/>
            <person name="Wu L."/>
            <person name="Ma J."/>
        </authorList>
    </citation>
    <scope>NUCLEOTIDE SEQUENCE [LARGE SCALE GENOMIC DNA]</scope>
    <source>
        <strain evidence="6">JCM 4087</strain>
    </source>
</reference>
<dbReference type="Proteomes" id="UP001596091">
    <property type="component" value="Unassembled WGS sequence"/>
</dbReference>
<comment type="caution">
    <text evidence="5">The sequence shown here is derived from an EMBL/GenBank/DDBJ whole genome shotgun (WGS) entry which is preliminary data.</text>
</comment>
<dbReference type="InterPro" id="IPR037118">
    <property type="entry name" value="Val-tRNA_synth_C_sf"/>
</dbReference>
<dbReference type="InterPro" id="IPR027417">
    <property type="entry name" value="P-loop_NTPase"/>
</dbReference>
<proteinExistence type="predicted"/>
<dbReference type="InterPro" id="IPR051309">
    <property type="entry name" value="ABCF_ATPase"/>
</dbReference>
<dbReference type="PANTHER" id="PTHR42855:SF1">
    <property type="entry name" value="ABC TRANSPORTER DOMAIN-CONTAINING PROTEIN"/>
    <property type="match status" value="1"/>
</dbReference>